<gene>
    <name evidence="2" type="ORF">IDM48_07055</name>
</gene>
<accession>A0A7H2BHN1</accession>
<reference evidence="2 3" key="1">
    <citation type="submission" date="2020-09" db="EMBL/GenBank/DDBJ databases">
        <title>Investigation of environmental microbe.</title>
        <authorList>
            <person name="Ou Y."/>
            <person name="Kang Q."/>
        </authorList>
    </citation>
    <scope>NUCLEOTIDE SEQUENCE [LARGE SCALE GENOMIC DNA]</scope>
    <source>
        <strain evidence="2 3">KJZ-9</strain>
    </source>
</reference>
<sequence>MTSTDTEAVDNSGRGLARCGISIPMKNEETAPENQAVSAPSNQLIDLRFSMYSDTERSIWSARYQPTSEQDILGIPAGTYCMEEIPHGPASEALLRPADRLCALTQHQHVATVFALASSGARDQIWYEQVDGGTLAQAISQRGKLPGEEVATIAAGLVSAMTWFHQQQMAFTEFTAHRIFFTSNGTLKVLAPDVDLRGKNSTVAEEYYRKDIAAVASILWECLTGEAPGDVLHRPPLKLLLPATKPELGVTLEHAIDQDKPQPSLQEINAIIQHHFSAQPVDLFASAHPSVRGELPARRQPSKKKATSQKVLGSKVSQPAQGIQQKLRRAGSACLILAIIGAGSYALFEHLNSPTAPVTAESQETSPQTSMATTSLEASPMAEQNPEEIMTHLVEQRNSVLAQGQRTLISSYALSGSNLEKQDAQLLSRDTHRTLKSMPLNIVSIEDMQTDGGELSMRVTLSADKPDNFTPENAQSMGLTLKGNTVQQEVTFTVRQSDEGWRLISAEPRSPSKTSS</sequence>
<proteinExistence type="predicted"/>
<feature type="compositionally biased region" description="Polar residues" evidence="1">
    <location>
        <begin position="308"/>
        <end position="317"/>
    </location>
</feature>
<dbReference type="Gene3D" id="1.10.510.10">
    <property type="entry name" value="Transferase(Phosphotransferase) domain 1"/>
    <property type="match status" value="1"/>
</dbReference>
<dbReference type="Proteomes" id="UP000516421">
    <property type="component" value="Chromosome"/>
</dbReference>
<keyword evidence="3" id="KW-1185">Reference proteome</keyword>
<dbReference type="RefSeq" id="WP_190616693.1">
    <property type="nucleotide sequence ID" value="NZ_CP061538.1"/>
</dbReference>
<evidence type="ECO:0000256" key="1">
    <source>
        <dbReference type="SAM" id="MobiDB-lite"/>
    </source>
</evidence>
<evidence type="ECO:0000313" key="3">
    <source>
        <dbReference type="Proteomes" id="UP000516421"/>
    </source>
</evidence>
<dbReference type="EMBL" id="CP061538">
    <property type="protein sequence ID" value="QNV39177.1"/>
    <property type="molecule type" value="Genomic_DNA"/>
</dbReference>
<dbReference type="KEGG" id="rama:IDM48_07055"/>
<name>A0A7H2BHN1_9MICC</name>
<dbReference type="AlphaFoldDB" id="A0A7H2BHN1"/>
<protein>
    <recommendedName>
        <fullName evidence="4">Serine/threonine protein kinase</fullName>
    </recommendedName>
</protein>
<dbReference type="InterPro" id="IPR011009">
    <property type="entry name" value="Kinase-like_dom_sf"/>
</dbReference>
<feature type="region of interest" description="Disordered" evidence="1">
    <location>
        <begin position="290"/>
        <end position="317"/>
    </location>
</feature>
<evidence type="ECO:0000313" key="2">
    <source>
        <dbReference type="EMBL" id="QNV39177.1"/>
    </source>
</evidence>
<organism evidence="2 3">
    <name type="scientific">Rothia amarae</name>
    <dbReference type="NCBI Taxonomy" id="169480"/>
    <lineage>
        <taxon>Bacteria</taxon>
        <taxon>Bacillati</taxon>
        <taxon>Actinomycetota</taxon>
        <taxon>Actinomycetes</taxon>
        <taxon>Micrococcales</taxon>
        <taxon>Micrococcaceae</taxon>
        <taxon>Rothia</taxon>
    </lineage>
</organism>
<dbReference type="SUPFAM" id="SSF56112">
    <property type="entry name" value="Protein kinase-like (PK-like)"/>
    <property type="match status" value="1"/>
</dbReference>
<evidence type="ECO:0008006" key="4">
    <source>
        <dbReference type="Google" id="ProtNLM"/>
    </source>
</evidence>